<comment type="caution">
    <text evidence="2">The sequence shown here is derived from an EMBL/GenBank/DDBJ whole genome shotgun (WGS) entry which is preliminary data.</text>
</comment>
<evidence type="ECO:0000313" key="3">
    <source>
        <dbReference type="Proteomes" id="UP001597448"/>
    </source>
</evidence>
<keyword evidence="3" id="KW-1185">Reference proteome</keyword>
<dbReference type="NCBIfam" id="TIGR03915">
    <property type="entry name" value="SAM_7_link_chp"/>
    <property type="match status" value="1"/>
</dbReference>
<dbReference type="InterPro" id="IPR023875">
    <property type="entry name" value="DNA_repair_put"/>
</dbReference>
<gene>
    <name evidence="2" type="ORF">ACFSX3_04695</name>
</gene>
<name>A0ABW5F3M9_9BACL</name>
<accession>A0ABW5F3M9</accession>
<evidence type="ECO:0000259" key="1">
    <source>
        <dbReference type="Pfam" id="PF13566"/>
    </source>
</evidence>
<organism evidence="2 3">
    <name type="scientific">Paenibacillus rhizoplanae</name>
    <dbReference type="NCBI Taxonomy" id="1917181"/>
    <lineage>
        <taxon>Bacteria</taxon>
        <taxon>Bacillati</taxon>
        <taxon>Bacillota</taxon>
        <taxon>Bacilli</taxon>
        <taxon>Bacillales</taxon>
        <taxon>Paenibacillaceae</taxon>
        <taxon>Paenibacillus</taxon>
    </lineage>
</organism>
<protein>
    <submittedName>
        <fullName evidence="2">TIGR03915 family putative DNA repair protein</fullName>
    </submittedName>
</protein>
<dbReference type="Pfam" id="PF13566">
    <property type="entry name" value="DUF4130"/>
    <property type="match status" value="1"/>
</dbReference>
<reference evidence="3" key="1">
    <citation type="journal article" date="2019" name="Int. J. Syst. Evol. Microbiol.">
        <title>The Global Catalogue of Microorganisms (GCM) 10K type strain sequencing project: providing services to taxonomists for standard genome sequencing and annotation.</title>
        <authorList>
            <consortium name="The Broad Institute Genomics Platform"/>
            <consortium name="The Broad Institute Genome Sequencing Center for Infectious Disease"/>
            <person name="Wu L."/>
            <person name="Ma J."/>
        </authorList>
    </citation>
    <scope>NUCLEOTIDE SEQUENCE [LARGE SCALE GENOMIC DNA]</scope>
    <source>
        <strain evidence="3">CCM 8725</strain>
    </source>
</reference>
<evidence type="ECO:0000313" key="2">
    <source>
        <dbReference type="EMBL" id="MFD2409154.1"/>
    </source>
</evidence>
<dbReference type="EMBL" id="JBHUKY010000012">
    <property type="protein sequence ID" value="MFD2409154.1"/>
    <property type="molecule type" value="Genomic_DNA"/>
</dbReference>
<sequence>MFKPSALAYTYDGSFEGLLCCVFESYAWKEIPLAIHAEGGEIGLLLEAKWIETDKEKAARVLKSLPLRISREAEELVRLGFWSCAPDKEMLLLNFLYLGFRHGRKVMNLLADDTVNSLMKAVQQLRHEAHLYTGFVRFSVYGPVMAAVIEPQGYVLPVIQEHFCDRFQGESFMIYDQTHGAALIHEPGREAIVPLSGWTPPEPDETEEAYRRLWTGFYNAIGIKERRNDRLRSSLMPKRYWKHMVEMNGRGGVPALAAGQRKKALQPEDSRTAGSLPAAFNPQLTEFSHLL</sequence>
<feature type="domain" description="DUF4130" evidence="1">
    <location>
        <begin position="86"/>
        <end position="246"/>
    </location>
</feature>
<dbReference type="Proteomes" id="UP001597448">
    <property type="component" value="Unassembled WGS sequence"/>
</dbReference>
<dbReference type="InterPro" id="IPR025404">
    <property type="entry name" value="DUF4130"/>
</dbReference>
<proteinExistence type="predicted"/>
<dbReference type="RefSeq" id="WP_209994051.1">
    <property type="nucleotide sequence ID" value="NZ_JBHUKY010000012.1"/>
</dbReference>